<feature type="transmembrane region" description="Helical" evidence="2">
    <location>
        <begin position="77"/>
        <end position="95"/>
    </location>
</feature>
<dbReference type="EMBL" id="AP019868">
    <property type="protein sequence ID" value="BBN06570.1"/>
    <property type="molecule type" value="Genomic_DNA"/>
</dbReference>
<feature type="region of interest" description="Disordered" evidence="1">
    <location>
        <begin position="102"/>
        <end position="126"/>
    </location>
</feature>
<name>A0A176VGJ4_MARPO</name>
<dbReference type="EMBL" id="LVLJ01003973">
    <property type="protein sequence ID" value="OAE18906.1"/>
    <property type="molecule type" value="Genomic_DNA"/>
</dbReference>
<keyword evidence="2" id="KW-1133">Transmembrane helix</keyword>
<keyword evidence="6" id="KW-1185">Reference proteome</keyword>
<dbReference type="InterPro" id="IPR006852">
    <property type="entry name" value="TOD1_MUCI70"/>
</dbReference>
<feature type="compositionally biased region" description="Basic and acidic residues" evidence="1">
    <location>
        <begin position="108"/>
        <end position="118"/>
    </location>
</feature>
<feature type="region of interest" description="Disordered" evidence="1">
    <location>
        <begin position="1"/>
        <end position="23"/>
    </location>
</feature>
<reference evidence="7" key="3">
    <citation type="journal article" date="2020" name="Curr. Biol.">
        <title>Chromatin organization in early land plants reveals an ancestral association between H3K27me3, transposons, and constitutive heterochromatin.</title>
        <authorList>
            <person name="Montgomery S.A."/>
            <person name="Tanizawa Y."/>
            <person name="Galik B."/>
            <person name="Wang N."/>
            <person name="Ito T."/>
            <person name="Mochizuki T."/>
            <person name="Akimcheva S."/>
            <person name="Bowman J.L."/>
            <person name="Cognat V."/>
            <person name="Marechal-Drouard L."/>
            <person name="Ekker H."/>
            <person name="Hong S.F."/>
            <person name="Kohchi T."/>
            <person name="Lin S.S."/>
            <person name="Liu L.D."/>
            <person name="Nakamura Y."/>
            <person name="Valeeva L.R."/>
            <person name="Shakirov E.V."/>
            <person name="Shippen D.E."/>
            <person name="Wei W.L."/>
            <person name="Yagura M."/>
            <person name="Yamaoka S."/>
            <person name="Yamato K.T."/>
            <person name="Liu C."/>
            <person name="Berger F."/>
        </authorList>
    </citation>
    <scope>NUCLEOTIDE SEQUENCE [LARGE SCALE GENOMIC DNA]</scope>
    <source>
        <strain evidence="7">Tak-1</strain>
    </source>
</reference>
<dbReference type="Proteomes" id="UP000077202">
    <property type="component" value="Unassembled WGS sequence"/>
</dbReference>
<dbReference type="Pfam" id="PF04765">
    <property type="entry name" value="TOD1_MUCI70"/>
    <property type="match status" value="1"/>
</dbReference>
<proteinExistence type="predicted"/>
<reference evidence="5 6" key="1">
    <citation type="submission" date="2016-03" db="EMBL/GenBank/DDBJ databases">
        <title>Mechanisms controlling the formation of the plant cell surface in tip-growing cells are functionally conserved among land plants.</title>
        <authorList>
            <person name="Honkanen S."/>
            <person name="Jones V.A."/>
            <person name="Morieri G."/>
            <person name="Champion C."/>
            <person name="Hetherington A.J."/>
            <person name="Kelly S."/>
            <person name="Saint-Marcoux D."/>
            <person name="Proust H."/>
            <person name="Prescott H."/>
            <person name="Dolan L."/>
        </authorList>
    </citation>
    <scope>NUCLEOTIDE SEQUENCE [LARGE SCALE GENOMIC DNA]</scope>
    <source>
        <strain evidence="6">cv. Tak-1 and cv. Tak-2</strain>
        <tissue evidence="5">Whole gametophyte</tissue>
    </source>
</reference>
<evidence type="ECO:0000256" key="1">
    <source>
        <dbReference type="SAM" id="MobiDB-lite"/>
    </source>
</evidence>
<sequence>MSLSSSSSVSRLQASQSSAYSLDSENNRRSLGCSVSVRDDVDFDDDDRWGKKRKKKKRGMVLAGVLDSPAMRRMRKLRLHIVALGILLVIVVFEVRHLSQDRPTSTIRDTDAKGKEEADSLNEASSTIIRDVERPKNLDNMDMPMRKVGGKEEACLKLLPPEDLDKIELPEASFSGVRILSYVHNNIDSKESKVQDSSMASAFGGYQTMDERAKTFELRDTMVVHCGFCEEGSGFDIDSTDKSFMESCIIVVVTCTFGGGDDLYQPIGMTRLSISRVCYVAFWDEVTLEAQAKEGKAPDPMSRKVGLWRIVIVRNLPFSDQRRNGKIPKLLNHRLFPRARYSIWVDSKSQFRRDPIGVLEALLWKPKVPFAISEHGGRSCVYKEGDAIVQKHKALPGEVSIQLNMYRSEGIPERALFHGHKALAEASVIVREHTPLTNLFMCLWFNEVMRFTARDQLSFPYVLLRVHAMQVNMFPVCTRRALVNSIGHKSKAKPLNIK</sequence>
<dbReference type="PANTHER" id="PTHR12956:SF17">
    <property type="entry name" value="OS01G0749100 PROTEIN"/>
    <property type="match status" value="1"/>
</dbReference>
<evidence type="ECO:0000256" key="2">
    <source>
        <dbReference type="SAM" id="Phobius"/>
    </source>
</evidence>
<dbReference type="Proteomes" id="UP001162541">
    <property type="component" value="Chromosome 3"/>
</dbReference>
<evidence type="ECO:0000313" key="6">
    <source>
        <dbReference type="Proteomes" id="UP000077202"/>
    </source>
</evidence>
<keyword evidence="2" id="KW-0812">Transmembrane</keyword>
<reference evidence="4" key="2">
    <citation type="journal article" date="2019" name="Curr. Biol.">
        <title>Chromatin organization in early land plants reveals an ancestral association between H3K27me3, transposons, and constitutive heterochromatin.</title>
        <authorList>
            <person name="Montgomery S.A."/>
            <person name="Tanizawa Y."/>
            <person name="Galik B."/>
            <person name="Wang N."/>
            <person name="Ito T."/>
            <person name="Mochizuki T."/>
            <person name="Akimcheva S."/>
            <person name="Bowman J."/>
            <person name="Cognat V."/>
            <person name="Drouard L."/>
            <person name="Ekker H."/>
            <person name="Houng S."/>
            <person name="Kohchi T."/>
            <person name="Lin S."/>
            <person name="Liu L.D."/>
            <person name="Nakamura Y."/>
            <person name="Valeeva L.R."/>
            <person name="Shakirov E.V."/>
            <person name="Shippen D.E."/>
            <person name="Wei W."/>
            <person name="Yagura M."/>
            <person name="Yamaoka S."/>
            <person name="Yamato K.T."/>
            <person name="Liu C."/>
            <person name="Berger F."/>
        </authorList>
    </citation>
    <scope>NUCLEOTIDE SEQUENCE [LARGE SCALE GENOMIC DNA]</scope>
    <source>
        <strain evidence="4">Tak-1</strain>
    </source>
</reference>
<dbReference type="PANTHER" id="PTHR12956">
    <property type="entry name" value="ALKALINE CERAMIDASE-RELATED"/>
    <property type="match status" value="1"/>
</dbReference>
<keyword evidence="2" id="KW-0472">Membrane</keyword>
<protein>
    <recommendedName>
        <fullName evidence="3">TOD1/MUCI70 glycosyltransferase-like domain-containing protein</fullName>
    </recommendedName>
</protein>
<feature type="compositionally biased region" description="Low complexity" evidence="1">
    <location>
        <begin position="1"/>
        <end position="19"/>
    </location>
</feature>
<dbReference type="InterPro" id="IPR048354">
    <property type="entry name" value="TOD1_MUCI70_glycTrfase_dom"/>
</dbReference>
<accession>A0A176VGJ4</accession>
<organism evidence="5 6">
    <name type="scientific">Marchantia polymorpha subsp. ruderalis</name>
    <dbReference type="NCBI Taxonomy" id="1480154"/>
    <lineage>
        <taxon>Eukaryota</taxon>
        <taxon>Viridiplantae</taxon>
        <taxon>Streptophyta</taxon>
        <taxon>Embryophyta</taxon>
        <taxon>Marchantiophyta</taxon>
        <taxon>Marchantiopsida</taxon>
        <taxon>Marchantiidae</taxon>
        <taxon>Marchantiales</taxon>
        <taxon>Marchantiaceae</taxon>
        <taxon>Marchantia</taxon>
    </lineage>
</organism>
<evidence type="ECO:0000313" key="4">
    <source>
        <dbReference type="EMBL" id="BBN06570.1"/>
    </source>
</evidence>
<dbReference type="AlphaFoldDB" id="A0A176VGJ4"/>
<evidence type="ECO:0000313" key="7">
    <source>
        <dbReference type="Proteomes" id="UP001162541"/>
    </source>
</evidence>
<evidence type="ECO:0000313" key="5">
    <source>
        <dbReference type="EMBL" id="OAE18906.1"/>
    </source>
</evidence>
<feature type="domain" description="TOD1/MUCI70 glycosyltransferase-like" evidence="3">
    <location>
        <begin position="187"/>
        <end position="488"/>
    </location>
</feature>
<gene>
    <name evidence="5" type="ORF">AXG93_1976s1100</name>
    <name evidence="4" type="ORF">Mp_3g22290</name>
</gene>
<evidence type="ECO:0000259" key="3">
    <source>
        <dbReference type="Pfam" id="PF04765"/>
    </source>
</evidence>